<dbReference type="EMBL" id="CP134853">
    <property type="protein sequence ID" value="WNL27703.1"/>
    <property type="molecule type" value="Genomic_DNA"/>
</dbReference>
<evidence type="ECO:0000313" key="6">
    <source>
        <dbReference type="EMBL" id="WNP37652.1"/>
    </source>
</evidence>
<evidence type="ECO:0000313" key="7">
    <source>
        <dbReference type="EMBL" id="WNP39744.1"/>
    </source>
</evidence>
<protein>
    <submittedName>
        <fullName evidence="6">TraM recognition domain-containing protein</fullName>
    </submittedName>
</protein>
<evidence type="ECO:0000313" key="4">
    <source>
        <dbReference type="EMBL" id="WNL27703.1"/>
    </source>
</evidence>
<evidence type="ECO:0000256" key="1">
    <source>
        <dbReference type="SAM" id="MobiDB-lite"/>
    </source>
</evidence>
<keyword evidence="2" id="KW-0812">Transmembrane</keyword>
<dbReference type="AlphaFoldDB" id="A0AA96L163"/>
<dbReference type="InterPro" id="IPR027417">
    <property type="entry name" value="P-loop_NTPase"/>
</dbReference>
<proteinExistence type="predicted"/>
<organism evidence="6">
    <name type="scientific">Arcobacter sp. AZ-2023</name>
    <dbReference type="NCBI Taxonomy" id="3074453"/>
    <lineage>
        <taxon>Bacteria</taxon>
        <taxon>Pseudomonadati</taxon>
        <taxon>Campylobacterota</taxon>
        <taxon>Epsilonproteobacteria</taxon>
        <taxon>Campylobacterales</taxon>
        <taxon>Arcobacteraceae</taxon>
        <taxon>Arcobacter</taxon>
    </lineage>
</organism>
<keyword evidence="2" id="KW-1133">Transmembrane helix</keyword>
<accession>A0AA96L163</accession>
<evidence type="ECO:0000259" key="3">
    <source>
        <dbReference type="Pfam" id="PF12696"/>
    </source>
</evidence>
<dbReference type="EMBL" id="CP134855">
    <property type="protein sequence ID" value="WNL31502.1"/>
    <property type="molecule type" value="Genomic_DNA"/>
</dbReference>
<gene>
    <name evidence="6" type="ORF">RJG58_08395</name>
    <name evidence="7" type="ORF">RMP69_08395</name>
    <name evidence="4" type="ORF">RMQ65_10520</name>
    <name evidence="5" type="ORF">RMQ67_08395</name>
</gene>
<sequence>MNNLIDNNKFRVENQTQVDLDEIKLINLISSNSFFVYIFIGVAIFNNLYYLAFALFAFILTFKIQNQQAKNKIKEEIVKDLNLVSNDNLNNKYSVKLGTLVKEHLKDVEVLNFFNSLKKIFGLKYEVVKTIDSQVLTSSKNNAITPALQTDEMLREHTCLMATTGGGKTELLLNAYIESTIARGGGLFSVFGKSDNATLQKVQSISAKYNRLQDVLVYDFTEDKHGKTNSNTINIFELGNAKGIITTLVNIADFESDIWGKGGKVYLTSFLKFILTLRDVNFFIDYTKIDTIYNSNNKLEDYKENIKSLDTFAFAKIITDNDLLIKLLIIFDEIYIDSKNELNEILYQNFKNIILEEEDNNTSLSYLRNEEKNQFHSELKQVVVSQSRVENWESLKKYFQTGVETENGFYKGIEALTLKYPSNNGVFYNLSVSIDNLKNLFNFFDSFPSIFKNQSNDISILDAIDSNKIVIFNIPGQNKVYAPVLAEMTISFLNALLERRGKDYKSDTTTLILLDEANSWLKTKRDKSFDIGDIMSVIRGLNMAAVLSFQSSLKKTLGEVDSSQVFANTNTIISLKLTDKDLIEALNKKVEKVKKLELEENQHKEYNHKNKNQSTTEESKYTKSEEDYFKPQMLSSIKKGEGFIIRNGHVAKFMSNYVEQKPMYKTEKDEVFLNKYISLEELKKELL</sequence>
<keyword evidence="2" id="KW-0472">Membrane</keyword>
<dbReference type="InterPro" id="IPR032689">
    <property type="entry name" value="TraG-D_C"/>
</dbReference>
<dbReference type="SUPFAM" id="SSF52540">
    <property type="entry name" value="P-loop containing nucleoside triphosphate hydrolases"/>
    <property type="match status" value="1"/>
</dbReference>
<dbReference type="Pfam" id="PF12696">
    <property type="entry name" value="TraG-D_C"/>
    <property type="match status" value="1"/>
</dbReference>
<dbReference type="Gene3D" id="3.40.50.300">
    <property type="entry name" value="P-loop containing nucleotide triphosphate hydrolases"/>
    <property type="match status" value="1"/>
</dbReference>
<feature type="domain" description="TraD/TraG TraM recognition site" evidence="3">
    <location>
        <begin position="511"/>
        <end position="622"/>
    </location>
</feature>
<evidence type="ECO:0000256" key="2">
    <source>
        <dbReference type="SAM" id="Phobius"/>
    </source>
</evidence>
<reference evidence="6" key="1">
    <citation type="submission" date="2023-09" db="EMBL/GenBank/DDBJ databases">
        <title>Arcobacter tbilisiensis sp. nov. isolated from chicken meat in Tbilisi, Georgia.</title>
        <authorList>
            <person name="Matthias R."/>
            <person name="Zautner A.E."/>
        </authorList>
    </citation>
    <scope>NUCLEOTIDE SEQUENCE</scope>
    <source>
        <strain evidence="6">LEO 101</strain>
        <strain evidence="4">LEO 49</strain>
        <strain evidence="7">LEO 50</strain>
        <strain evidence="5">LEO 53</strain>
    </source>
</reference>
<dbReference type="EMBL" id="CP135131">
    <property type="protein sequence ID" value="WNP39744.1"/>
    <property type="molecule type" value="Genomic_DNA"/>
</dbReference>
<dbReference type="EMBL" id="CP135130">
    <property type="protein sequence ID" value="WNP37652.1"/>
    <property type="molecule type" value="Genomic_DNA"/>
</dbReference>
<name>A0AA96L163_9BACT</name>
<feature type="region of interest" description="Disordered" evidence="1">
    <location>
        <begin position="601"/>
        <end position="623"/>
    </location>
</feature>
<feature type="transmembrane region" description="Helical" evidence="2">
    <location>
        <begin position="34"/>
        <end position="62"/>
    </location>
</feature>
<evidence type="ECO:0000313" key="5">
    <source>
        <dbReference type="EMBL" id="WNL31502.1"/>
    </source>
</evidence>